<protein>
    <submittedName>
        <fullName evidence="1">Uncharacterized protein</fullName>
    </submittedName>
</protein>
<accession>A0ABD3T3T6</accession>
<dbReference type="Proteomes" id="UP001634394">
    <property type="component" value="Unassembled WGS sequence"/>
</dbReference>
<dbReference type="EMBL" id="JBJQND010000019">
    <property type="protein sequence ID" value="KAL3831522.1"/>
    <property type="molecule type" value="Genomic_DNA"/>
</dbReference>
<proteinExistence type="predicted"/>
<name>A0ABD3T3T6_SINWO</name>
<reference evidence="1 2" key="1">
    <citation type="submission" date="2024-11" db="EMBL/GenBank/DDBJ databases">
        <title>Chromosome-level genome assembly of the freshwater bivalve Anodonta woodiana.</title>
        <authorList>
            <person name="Chen X."/>
        </authorList>
    </citation>
    <scope>NUCLEOTIDE SEQUENCE [LARGE SCALE GENOMIC DNA]</scope>
    <source>
        <strain evidence="1">MN2024</strain>
        <tissue evidence="1">Gills</tissue>
    </source>
</reference>
<evidence type="ECO:0000313" key="2">
    <source>
        <dbReference type="Proteomes" id="UP001634394"/>
    </source>
</evidence>
<evidence type="ECO:0000313" key="1">
    <source>
        <dbReference type="EMBL" id="KAL3831522.1"/>
    </source>
</evidence>
<comment type="caution">
    <text evidence="1">The sequence shown here is derived from an EMBL/GenBank/DDBJ whole genome shotgun (WGS) entry which is preliminary data.</text>
</comment>
<sequence length="247" mass="28904">MLIVFKCSIYKKMARINWSFFIGSAAFLFFVYVECKEKSTFPKTLKDIEKLVELEKIKNKIRGNIQQIKENKSIVEPVPTTVLPSPRPVLIISERADRNDCMIFHLKNGNVVVEEAPSQVDLWVYIKESKKKKKKESKRNTTEKNKGRRLKLIVTYEEQKLSTLIVRVQKSMWHKIEMPISVIQNVFQTPNKTLNLCITCKGCNKRYKALLLHNDNSNNTKRKNRAKPKISDTNRLWPFLVLHIKSQ</sequence>
<dbReference type="AlphaFoldDB" id="A0ABD3T3T6"/>
<organism evidence="1 2">
    <name type="scientific">Sinanodonta woodiana</name>
    <name type="common">Chinese pond mussel</name>
    <name type="synonym">Anodonta woodiana</name>
    <dbReference type="NCBI Taxonomy" id="1069815"/>
    <lineage>
        <taxon>Eukaryota</taxon>
        <taxon>Metazoa</taxon>
        <taxon>Spiralia</taxon>
        <taxon>Lophotrochozoa</taxon>
        <taxon>Mollusca</taxon>
        <taxon>Bivalvia</taxon>
        <taxon>Autobranchia</taxon>
        <taxon>Heteroconchia</taxon>
        <taxon>Palaeoheterodonta</taxon>
        <taxon>Unionida</taxon>
        <taxon>Unionoidea</taxon>
        <taxon>Unionidae</taxon>
        <taxon>Unioninae</taxon>
        <taxon>Sinanodonta</taxon>
    </lineage>
</organism>
<keyword evidence="2" id="KW-1185">Reference proteome</keyword>
<gene>
    <name evidence="1" type="ORF">ACJMK2_023263</name>
</gene>